<dbReference type="RefSeq" id="WP_078766022.1">
    <property type="nucleotide sequence ID" value="NZ_FUXZ01000006.1"/>
</dbReference>
<dbReference type="AlphaFoldDB" id="A0A1T4VL54"/>
<dbReference type="STRING" id="39495.SAMN02745111_01154"/>
<reference evidence="1 2" key="1">
    <citation type="submission" date="2017-02" db="EMBL/GenBank/DDBJ databases">
        <authorList>
            <person name="Peterson S.W."/>
        </authorList>
    </citation>
    <scope>NUCLEOTIDE SEQUENCE [LARGE SCALE GENOMIC DNA]</scope>
    <source>
        <strain evidence="1 2">ATCC 35992</strain>
    </source>
</reference>
<keyword evidence="2" id="KW-1185">Reference proteome</keyword>
<protein>
    <submittedName>
        <fullName evidence="1">Uncharacterized protein</fullName>
    </submittedName>
</protein>
<proteinExistence type="predicted"/>
<dbReference type="Proteomes" id="UP000190814">
    <property type="component" value="Unassembled WGS sequence"/>
</dbReference>
<organism evidence="1 2">
    <name type="scientific">Eubacterium uniforme</name>
    <dbReference type="NCBI Taxonomy" id="39495"/>
    <lineage>
        <taxon>Bacteria</taxon>
        <taxon>Bacillati</taxon>
        <taxon>Bacillota</taxon>
        <taxon>Clostridia</taxon>
        <taxon>Eubacteriales</taxon>
        <taxon>Eubacteriaceae</taxon>
        <taxon>Eubacterium</taxon>
    </lineage>
</organism>
<sequence length="304" mass="35432">MEYVTRINLKTATNERQKLVDYCLGNEKEQYVAIGWSYIYDSGKKSFKDYKEFWYAVEENIKSRRGRINPALNLFWNVKENDLFWTRDLDGVYWICRARGEAESKCFDELDIGAVVPVEAYKVGLEVPGILKASFNRPRGGIVHKIKDDIFINYSKYVYNKISNTEIYKDIAYGNGNIIDTLPDFELEELVISYIQIKDNYYLISNSIANKSTTIKIECEFISRDKNNIRKAVVQVKGGNAQIDASDYKEYIKQGYSVYLYAGGGVYSVTDDYIVITKEQLKEFYFEYKDILPDDITKWENLFN</sequence>
<name>A0A1T4VL54_9FIRM</name>
<evidence type="ECO:0000313" key="1">
    <source>
        <dbReference type="EMBL" id="SKA65647.1"/>
    </source>
</evidence>
<accession>A0A1T4VL54</accession>
<dbReference type="EMBL" id="FUXZ01000006">
    <property type="protein sequence ID" value="SKA65647.1"/>
    <property type="molecule type" value="Genomic_DNA"/>
</dbReference>
<dbReference type="OrthoDB" id="7253051at2"/>
<gene>
    <name evidence="1" type="ORF">SAMN02745111_01154</name>
</gene>
<evidence type="ECO:0000313" key="2">
    <source>
        <dbReference type="Proteomes" id="UP000190814"/>
    </source>
</evidence>